<dbReference type="InterPro" id="IPR011990">
    <property type="entry name" value="TPR-like_helical_dom_sf"/>
</dbReference>
<dbReference type="SMART" id="SM00028">
    <property type="entry name" value="TPR"/>
    <property type="match status" value="2"/>
</dbReference>
<dbReference type="InterPro" id="IPR019734">
    <property type="entry name" value="TPR_rpt"/>
</dbReference>
<organism evidence="3 4">
    <name type="scientific">Candidatus Brocadia sinica JPN1</name>
    <dbReference type="NCBI Taxonomy" id="1197129"/>
    <lineage>
        <taxon>Bacteria</taxon>
        <taxon>Pseudomonadati</taxon>
        <taxon>Planctomycetota</taxon>
        <taxon>Candidatus Brocadiia</taxon>
        <taxon>Candidatus Brocadiales</taxon>
        <taxon>Candidatus Brocadiaceae</taxon>
        <taxon>Candidatus Brocadia</taxon>
    </lineage>
</organism>
<feature type="repeat" description="TPR" evidence="1">
    <location>
        <begin position="101"/>
        <end position="134"/>
    </location>
</feature>
<dbReference type="Pfam" id="PF13432">
    <property type="entry name" value="TPR_16"/>
    <property type="match status" value="1"/>
</dbReference>
<proteinExistence type="predicted"/>
<evidence type="ECO:0000313" key="4">
    <source>
        <dbReference type="Proteomes" id="UP000032309"/>
    </source>
</evidence>
<sequence length="290" mass="34397">MNSSNKMKHCKLLFFVVVLFGWVSLGWIDPLADKVREGNSLYNESKYDEALDKYVNAQVDSPNTIQLDFNIANAQYKRSKYHEAAQLFEKVIRTGDLEMKAKSSFNMGNTLYRQGQMKEALECYKKTVDFIDEIEHKVGSELDILKNDAKYNYEYVERKMQENEQKQQGQDQKDRQQEEEQDKNEQRQSDDNKSGEEQNQESQKDKQDPRPESTRKENKDKKENNQDQSDKDKQKDQRSEQQQPQSQDQKQMTKEEADRLLEALNHAEKETRLMKRDAQHLQHRSVEKDW</sequence>
<evidence type="ECO:0000256" key="2">
    <source>
        <dbReference type="SAM" id="MobiDB-lite"/>
    </source>
</evidence>
<keyword evidence="1" id="KW-0802">TPR repeat</keyword>
<reference evidence="4" key="1">
    <citation type="journal article" date="2015" name="Genome Announc.">
        <title>Draft Genome Sequence of an Anaerobic Ammonium-Oxidizing Bacterium, "Candidatus Brocadia sinica".</title>
        <authorList>
            <person name="Oshiki M."/>
            <person name="Shinyako-Hata K."/>
            <person name="Satoh H."/>
            <person name="Okabe S."/>
        </authorList>
    </citation>
    <scope>NUCLEOTIDE SEQUENCE [LARGE SCALE GENOMIC DNA]</scope>
    <source>
        <strain evidence="4">JPN1</strain>
    </source>
</reference>
<dbReference type="SUPFAM" id="SSF48452">
    <property type="entry name" value="TPR-like"/>
    <property type="match status" value="1"/>
</dbReference>
<feature type="compositionally biased region" description="Basic and acidic residues" evidence="2">
    <location>
        <begin position="160"/>
        <end position="239"/>
    </location>
</feature>
<evidence type="ECO:0000256" key="1">
    <source>
        <dbReference type="PROSITE-ProRule" id="PRU00339"/>
    </source>
</evidence>
<dbReference type="EMBL" id="BAFN01000001">
    <property type="protein sequence ID" value="GAN31648.1"/>
    <property type="molecule type" value="Genomic_DNA"/>
</dbReference>
<protein>
    <recommendedName>
        <fullName evidence="5">Tetratricopeptide repeat protein</fullName>
    </recommendedName>
</protein>
<name>A0ABQ0JSD7_9BACT</name>
<dbReference type="PROSITE" id="PS50005">
    <property type="entry name" value="TPR"/>
    <property type="match status" value="1"/>
</dbReference>
<evidence type="ECO:0008006" key="5">
    <source>
        <dbReference type="Google" id="ProtNLM"/>
    </source>
</evidence>
<evidence type="ECO:0000313" key="3">
    <source>
        <dbReference type="EMBL" id="GAN31648.1"/>
    </source>
</evidence>
<feature type="compositionally biased region" description="Basic and acidic residues" evidence="2">
    <location>
        <begin position="251"/>
        <end position="290"/>
    </location>
</feature>
<comment type="caution">
    <text evidence="3">The sequence shown here is derived from an EMBL/GenBank/DDBJ whole genome shotgun (WGS) entry which is preliminary data.</text>
</comment>
<dbReference type="Gene3D" id="1.25.40.10">
    <property type="entry name" value="Tetratricopeptide repeat domain"/>
    <property type="match status" value="1"/>
</dbReference>
<dbReference type="Proteomes" id="UP000032309">
    <property type="component" value="Unassembled WGS sequence"/>
</dbReference>
<gene>
    <name evidence="3" type="ORF">BROSI_A0149</name>
</gene>
<accession>A0ABQ0JSD7</accession>
<keyword evidence="4" id="KW-1185">Reference proteome</keyword>
<feature type="region of interest" description="Disordered" evidence="2">
    <location>
        <begin position="160"/>
        <end position="290"/>
    </location>
</feature>
<feature type="compositionally biased region" description="Low complexity" evidence="2">
    <location>
        <begin position="240"/>
        <end position="250"/>
    </location>
</feature>